<evidence type="ECO:0000313" key="1">
    <source>
        <dbReference type="EMBL" id="SVB99534.1"/>
    </source>
</evidence>
<organism evidence="1">
    <name type="scientific">marine metagenome</name>
    <dbReference type="NCBI Taxonomy" id="408172"/>
    <lineage>
        <taxon>unclassified sequences</taxon>
        <taxon>metagenomes</taxon>
        <taxon>ecological metagenomes</taxon>
    </lineage>
</organism>
<name>A0A382IIE9_9ZZZZ</name>
<dbReference type="AlphaFoldDB" id="A0A382IIE9"/>
<dbReference type="EMBL" id="UINC01067658">
    <property type="protein sequence ID" value="SVB99534.1"/>
    <property type="molecule type" value="Genomic_DNA"/>
</dbReference>
<proteinExistence type="predicted"/>
<gene>
    <name evidence="1" type="ORF">METZ01_LOCUS252388</name>
</gene>
<sequence>MPTRAHQVDLQTTDDAWMKGDGKTSQVIKLSQCSRHELETKNHRLSC</sequence>
<reference evidence="1" key="1">
    <citation type="submission" date="2018-05" db="EMBL/GenBank/DDBJ databases">
        <authorList>
            <person name="Lanie J.A."/>
            <person name="Ng W.-L."/>
            <person name="Kazmierczak K.M."/>
            <person name="Andrzejewski T.M."/>
            <person name="Davidsen T.M."/>
            <person name="Wayne K.J."/>
            <person name="Tettelin H."/>
            <person name="Glass J.I."/>
            <person name="Rusch D."/>
            <person name="Podicherti R."/>
            <person name="Tsui H.-C.T."/>
            <person name="Winkler M.E."/>
        </authorList>
    </citation>
    <scope>NUCLEOTIDE SEQUENCE</scope>
</reference>
<accession>A0A382IIE9</accession>
<protein>
    <submittedName>
        <fullName evidence="1">Uncharacterized protein</fullName>
    </submittedName>
</protein>